<keyword evidence="2" id="KW-1185">Reference proteome</keyword>
<protein>
    <submittedName>
        <fullName evidence="1">Uncharacterized protein</fullName>
    </submittedName>
</protein>
<sequence>MAFVEQLSKLAIYEINHYRKSVQLKEIENHPIVNQYLNDLIIYLEEYRDKTLKSNEMSIVSNVQTSILESNKSLQEYFEKNLIEIQERAYLEKYTDEHLKKILERTIFDLGKRNISEANVETDFNATFDSLAGNKHIFQHFSELLGNLQMSIMEFSKAFIKHREGLGYDDINFIEKVLNYLKESDCEKKEFYLHRSLKCLSDEINGFMAEIEGVRYKLYEEGKKNVRKDLINPNSK</sequence>
<name>A0ABU0ARS5_9BACI</name>
<evidence type="ECO:0000313" key="1">
    <source>
        <dbReference type="EMBL" id="MDQ0273988.1"/>
    </source>
</evidence>
<gene>
    <name evidence="1" type="ORF">J2S17_005949</name>
</gene>
<reference evidence="1 2" key="1">
    <citation type="submission" date="2023-07" db="EMBL/GenBank/DDBJ databases">
        <title>Genomic Encyclopedia of Type Strains, Phase IV (KMG-IV): sequencing the most valuable type-strain genomes for metagenomic binning, comparative biology and taxonomic classification.</title>
        <authorList>
            <person name="Goeker M."/>
        </authorList>
    </citation>
    <scope>NUCLEOTIDE SEQUENCE [LARGE SCALE GENOMIC DNA]</scope>
    <source>
        <strain evidence="1 2">DSM 23494</strain>
    </source>
</reference>
<organism evidence="1 2">
    <name type="scientific">Cytobacillus purgationiresistens</name>
    <dbReference type="NCBI Taxonomy" id="863449"/>
    <lineage>
        <taxon>Bacteria</taxon>
        <taxon>Bacillati</taxon>
        <taxon>Bacillota</taxon>
        <taxon>Bacilli</taxon>
        <taxon>Bacillales</taxon>
        <taxon>Bacillaceae</taxon>
        <taxon>Cytobacillus</taxon>
    </lineage>
</organism>
<comment type="caution">
    <text evidence="1">The sequence shown here is derived from an EMBL/GenBank/DDBJ whole genome shotgun (WGS) entry which is preliminary data.</text>
</comment>
<dbReference type="Proteomes" id="UP001238088">
    <property type="component" value="Unassembled WGS sequence"/>
</dbReference>
<evidence type="ECO:0000313" key="2">
    <source>
        <dbReference type="Proteomes" id="UP001238088"/>
    </source>
</evidence>
<proteinExistence type="predicted"/>
<dbReference type="EMBL" id="JAUSUB010000071">
    <property type="protein sequence ID" value="MDQ0273988.1"/>
    <property type="molecule type" value="Genomic_DNA"/>
</dbReference>
<dbReference type="RefSeq" id="WP_307480789.1">
    <property type="nucleotide sequence ID" value="NZ_JAUSUB010000071.1"/>
</dbReference>
<accession>A0ABU0ARS5</accession>